<dbReference type="PANTHER" id="PTHR11659">
    <property type="entry name" value="GLUTAMYL-TRNA GLN AMIDOTRANSFERASE SUBUNIT B MITOCHONDRIAL AND PROKARYOTIC PET112-RELATED"/>
    <property type="match status" value="1"/>
</dbReference>
<dbReference type="Pfam" id="PF02637">
    <property type="entry name" value="GatB_Yqey"/>
    <property type="match status" value="1"/>
</dbReference>
<dbReference type="SUPFAM" id="SSF89095">
    <property type="entry name" value="GatB/YqeY motif"/>
    <property type="match status" value="1"/>
</dbReference>
<comment type="subunit">
    <text evidence="2 11">Heterotrimer of A, B and C subunits.</text>
</comment>
<dbReference type="InterPro" id="IPR003789">
    <property type="entry name" value="Asn/Gln_tRNA_amidoTrase-B-like"/>
</dbReference>
<dbReference type="PANTHER" id="PTHR11659:SF0">
    <property type="entry name" value="GLUTAMYL-TRNA(GLN) AMIDOTRANSFERASE SUBUNIT B, MITOCHONDRIAL"/>
    <property type="match status" value="1"/>
</dbReference>
<dbReference type="InterPro" id="IPR023168">
    <property type="entry name" value="GatB_Yqey_C_2"/>
</dbReference>
<comment type="function">
    <text evidence="8 11">Allows the formation of correctly charged Asn-tRNA(Asn) or Gln-tRNA(Gln) through the transamidation of misacylated Asp-tRNA(Asn) or Glu-tRNA(Gln) in organisms which lack either or both of asparaginyl-tRNA or glutaminyl-tRNA synthetases. The reaction takes place in the presence of glutamine and ATP through an activated phospho-Asp-tRNA(Asn) or phospho-Glu-tRNA(Gln).</text>
</comment>
<dbReference type="GO" id="GO:0006412">
    <property type="term" value="P:translation"/>
    <property type="evidence" value="ECO:0007669"/>
    <property type="project" value="UniProtKB-UniRule"/>
</dbReference>
<evidence type="ECO:0000256" key="5">
    <source>
        <dbReference type="ARBA" id="ARBA00022741"/>
    </source>
</evidence>
<dbReference type="HAMAP" id="MF_00121">
    <property type="entry name" value="GatB"/>
    <property type="match status" value="1"/>
</dbReference>
<evidence type="ECO:0000259" key="12">
    <source>
        <dbReference type="SMART" id="SM00845"/>
    </source>
</evidence>
<evidence type="ECO:0000256" key="10">
    <source>
        <dbReference type="ARBA" id="ARBA00047913"/>
    </source>
</evidence>
<comment type="catalytic activity">
    <reaction evidence="9 11">
        <text>L-aspartyl-tRNA(Asn) + L-glutamine + ATP + H2O = L-asparaginyl-tRNA(Asn) + L-glutamate + ADP + phosphate + 2 H(+)</text>
        <dbReference type="Rhea" id="RHEA:14513"/>
        <dbReference type="Rhea" id="RHEA-COMP:9674"/>
        <dbReference type="Rhea" id="RHEA-COMP:9677"/>
        <dbReference type="ChEBI" id="CHEBI:15377"/>
        <dbReference type="ChEBI" id="CHEBI:15378"/>
        <dbReference type="ChEBI" id="CHEBI:29985"/>
        <dbReference type="ChEBI" id="CHEBI:30616"/>
        <dbReference type="ChEBI" id="CHEBI:43474"/>
        <dbReference type="ChEBI" id="CHEBI:58359"/>
        <dbReference type="ChEBI" id="CHEBI:78515"/>
        <dbReference type="ChEBI" id="CHEBI:78516"/>
        <dbReference type="ChEBI" id="CHEBI:456216"/>
    </reaction>
</comment>
<dbReference type="InterPro" id="IPR042114">
    <property type="entry name" value="GatB_C_1"/>
</dbReference>
<dbReference type="InterPro" id="IPR014746">
    <property type="entry name" value="Gln_synth/guanido_kin_cat_dom"/>
</dbReference>
<name>A0A7C0Y5H4_DESA2</name>
<evidence type="ECO:0000256" key="8">
    <source>
        <dbReference type="ARBA" id="ARBA00024799"/>
    </source>
</evidence>
<proteinExistence type="inferred from homology"/>
<evidence type="ECO:0000256" key="3">
    <source>
        <dbReference type="ARBA" id="ARBA00016923"/>
    </source>
</evidence>
<comment type="caution">
    <text evidence="13">The sequence shown here is derived from an EMBL/GenBank/DDBJ whole genome shotgun (WGS) entry which is preliminary data.</text>
</comment>
<evidence type="ECO:0000256" key="2">
    <source>
        <dbReference type="ARBA" id="ARBA00011123"/>
    </source>
</evidence>
<dbReference type="NCBIfam" id="TIGR00133">
    <property type="entry name" value="gatB"/>
    <property type="match status" value="1"/>
</dbReference>
<keyword evidence="5 11" id="KW-0547">Nucleotide-binding</keyword>
<dbReference type="SUPFAM" id="SSF55931">
    <property type="entry name" value="Glutamine synthetase/guanido kinase"/>
    <property type="match status" value="1"/>
</dbReference>
<keyword evidence="6 11" id="KW-0067">ATP-binding</keyword>
<dbReference type="FunFam" id="1.10.150.380:FF:000001">
    <property type="entry name" value="Aspartyl/glutamyl-tRNA(Asn/Gln) amidotransferase subunit B"/>
    <property type="match status" value="1"/>
</dbReference>
<dbReference type="InterPro" id="IPR018027">
    <property type="entry name" value="Asn/Gln_amidotransferase"/>
</dbReference>
<dbReference type="EC" id="6.3.5.-" evidence="11"/>
<feature type="domain" description="Asn/Gln amidotransferase" evidence="12">
    <location>
        <begin position="327"/>
        <end position="474"/>
    </location>
</feature>
<evidence type="ECO:0000256" key="6">
    <source>
        <dbReference type="ARBA" id="ARBA00022840"/>
    </source>
</evidence>
<dbReference type="InterPro" id="IPR004413">
    <property type="entry name" value="GatB"/>
</dbReference>
<dbReference type="GO" id="GO:0050567">
    <property type="term" value="F:glutaminyl-tRNA synthase (glutamine-hydrolyzing) activity"/>
    <property type="evidence" value="ECO:0007669"/>
    <property type="project" value="UniProtKB-UniRule"/>
</dbReference>
<dbReference type="InterPro" id="IPR006075">
    <property type="entry name" value="Asn/Gln-tRNA_Trfase_suB/E_cat"/>
</dbReference>
<sequence length="477" mass="54387">MKYEAIIGLEVHAQLLTESKIFCACSTEFGSPPNTHVCPICLGMPGVLPVLNKRVVEFALKMALATHCRINRYSVFARKNYFYPDLPKGYQISQYEHPLAEDGWVEIEVNGKKKRIGLIRIHMEEDAGKLIHDPIRPISYVDFNRTGVPLIEIVSKPDIRTPEEAVAYLKKLRNILRYLGICDGNMEEGSFRCDANVSVRPFGSESFGVKTELKNMNSFKHVQRALAYEIERQITILEQGGEIVQETRLWDETKGVTRSMRGKEEAHDYRYFPDPDLVPIIIEESWIKEIEKALPELPDAKKERFMKEYGLPPYDAEVLTSAKELADYFESVVKEDVNPKMASNWIMSELLGKLHQDKKDITQCPVSPKHMAELIQLIEKGTISGKIGKAVFEEMYNTGKSPQKIVEEKGLMQITDENILRKLAEEIIAANPKQVEMYRAGKEKILGFFIGEMMKKTKGRANPQLANKIFKELLQSS</sequence>
<evidence type="ECO:0000313" key="13">
    <source>
        <dbReference type="EMBL" id="HDD44149.1"/>
    </source>
</evidence>
<dbReference type="Gene3D" id="1.10.150.380">
    <property type="entry name" value="GatB domain, N-terminal subdomain"/>
    <property type="match status" value="1"/>
</dbReference>
<dbReference type="NCBIfam" id="NF004014">
    <property type="entry name" value="PRK05477.1-4"/>
    <property type="match status" value="1"/>
</dbReference>
<dbReference type="Pfam" id="PF02934">
    <property type="entry name" value="GatB_N"/>
    <property type="match status" value="1"/>
</dbReference>
<evidence type="ECO:0000256" key="11">
    <source>
        <dbReference type="HAMAP-Rule" id="MF_00121"/>
    </source>
</evidence>
<keyword evidence="4 11" id="KW-0436">Ligase</keyword>
<dbReference type="Gene3D" id="1.10.10.410">
    <property type="match status" value="1"/>
</dbReference>
<organism evidence="13">
    <name type="scientific">Desulfofervidus auxilii</name>
    <dbReference type="NCBI Taxonomy" id="1621989"/>
    <lineage>
        <taxon>Bacteria</taxon>
        <taxon>Pseudomonadati</taxon>
        <taxon>Thermodesulfobacteriota</taxon>
        <taxon>Candidatus Desulfofervidia</taxon>
        <taxon>Candidatus Desulfofervidales</taxon>
        <taxon>Candidatus Desulfofervidaceae</taxon>
        <taxon>Candidatus Desulfofervidus</taxon>
    </lineage>
</organism>
<evidence type="ECO:0000256" key="1">
    <source>
        <dbReference type="ARBA" id="ARBA00005306"/>
    </source>
</evidence>
<comment type="catalytic activity">
    <reaction evidence="10 11">
        <text>L-glutamyl-tRNA(Gln) + L-glutamine + ATP + H2O = L-glutaminyl-tRNA(Gln) + L-glutamate + ADP + phosphate + H(+)</text>
        <dbReference type="Rhea" id="RHEA:17521"/>
        <dbReference type="Rhea" id="RHEA-COMP:9681"/>
        <dbReference type="Rhea" id="RHEA-COMP:9684"/>
        <dbReference type="ChEBI" id="CHEBI:15377"/>
        <dbReference type="ChEBI" id="CHEBI:15378"/>
        <dbReference type="ChEBI" id="CHEBI:29985"/>
        <dbReference type="ChEBI" id="CHEBI:30616"/>
        <dbReference type="ChEBI" id="CHEBI:43474"/>
        <dbReference type="ChEBI" id="CHEBI:58359"/>
        <dbReference type="ChEBI" id="CHEBI:78520"/>
        <dbReference type="ChEBI" id="CHEBI:78521"/>
        <dbReference type="ChEBI" id="CHEBI:456216"/>
    </reaction>
</comment>
<gene>
    <name evidence="11 13" type="primary">gatB</name>
    <name evidence="13" type="ORF">ENG63_04725</name>
</gene>
<dbReference type="FunFam" id="1.10.10.410:FF:000001">
    <property type="entry name" value="Aspartyl/glutamyl-tRNA(Asn/Gln) amidotransferase subunit B"/>
    <property type="match status" value="1"/>
</dbReference>
<protein>
    <recommendedName>
        <fullName evidence="3 11">Aspartyl/glutamyl-tRNA(Asn/Gln) amidotransferase subunit B</fullName>
        <shortName evidence="11">Asp/Glu-ADT subunit B</shortName>
        <ecNumber evidence="11">6.3.5.-</ecNumber>
    </recommendedName>
</protein>
<dbReference type="GO" id="GO:0005524">
    <property type="term" value="F:ATP binding"/>
    <property type="evidence" value="ECO:0007669"/>
    <property type="project" value="UniProtKB-KW"/>
</dbReference>
<dbReference type="AlphaFoldDB" id="A0A7C0Y5H4"/>
<dbReference type="Proteomes" id="UP000886289">
    <property type="component" value="Unassembled WGS sequence"/>
</dbReference>
<dbReference type="SMART" id="SM00845">
    <property type="entry name" value="GatB_Yqey"/>
    <property type="match status" value="1"/>
</dbReference>
<dbReference type="NCBIfam" id="NF004012">
    <property type="entry name" value="PRK05477.1-2"/>
    <property type="match status" value="1"/>
</dbReference>
<evidence type="ECO:0000256" key="4">
    <source>
        <dbReference type="ARBA" id="ARBA00022598"/>
    </source>
</evidence>
<dbReference type="GO" id="GO:0070681">
    <property type="term" value="P:glutaminyl-tRNAGln biosynthesis via transamidation"/>
    <property type="evidence" value="ECO:0007669"/>
    <property type="project" value="TreeGrafter"/>
</dbReference>
<keyword evidence="7 11" id="KW-0648">Protein biosynthesis</keyword>
<dbReference type="InterPro" id="IPR017959">
    <property type="entry name" value="Asn/Gln-tRNA_amidoTrfase_suB/E"/>
</dbReference>
<comment type="similarity">
    <text evidence="1 11">Belongs to the GatB/GatE family. GatB subfamily.</text>
</comment>
<dbReference type="NCBIfam" id="NF004015">
    <property type="entry name" value="PRK05477.1-5"/>
    <property type="match status" value="1"/>
</dbReference>
<reference evidence="13" key="1">
    <citation type="journal article" date="2020" name="mSystems">
        <title>Genome- and Community-Level Interaction Insights into Carbon Utilization and Element Cycling Functions of Hydrothermarchaeota in Hydrothermal Sediment.</title>
        <authorList>
            <person name="Zhou Z."/>
            <person name="Liu Y."/>
            <person name="Xu W."/>
            <person name="Pan J."/>
            <person name="Luo Z.H."/>
            <person name="Li M."/>
        </authorList>
    </citation>
    <scope>NUCLEOTIDE SEQUENCE [LARGE SCALE GENOMIC DNA]</scope>
    <source>
        <strain evidence="13">HyVt-233</strain>
    </source>
</reference>
<evidence type="ECO:0000256" key="7">
    <source>
        <dbReference type="ARBA" id="ARBA00022917"/>
    </source>
</evidence>
<dbReference type="PROSITE" id="PS01234">
    <property type="entry name" value="GATB"/>
    <property type="match status" value="1"/>
</dbReference>
<evidence type="ECO:0000256" key="9">
    <source>
        <dbReference type="ARBA" id="ARBA00047380"/>
    </source>
</evidence>
<dbReference type="InterPro" id="IPR017958">
    <property type="entry name" value="Gln-tRNA_amidoTrfase_suB_CS"/>
</dbReference>
<dbReference type="EMBL" id="DRBS01000184">
    <property type="protein sequence ID" value="HDD44149.1"/>
    <property type="molecule type" value="Genomic_DNA"/>
</dbReference>
<accession>A0A7C0Y5H4</accession>